<protein>
    <recommendedName>
        <fullName evidence="5">3-oxoacyl-[acyl-carrier-protein] reductase MabA</fullName>
    </recommendedName>
</protein>
<organism evidence="7 8">
    <name type="scientific">Gordonia asplenii</name>
    <dbReference type="NCBI Taxonomy" id="2725283"/>
    <lineage>
        <taxon>Bacteria</taxon>
        <taxon>Bacillati</taxon>
        <taxon>Actinomycetota</taxon>
        <taxon>Actinomycetes</taxon>
        <taxon>Mycobacteriales</taxon>
        <taxon>Gordoniaceae</taxon>
        <taxon>Gordonia</taxon>
    </lineage>
</organism>
<dbReference type="PRINTS" id="PR00080">
    <property type="entry name" value="SDRFAMILY"/>
</dbReference>
<evidence type="ECO:0000256" key="6">
    <source>
        <dbReference type="ARBA" id="ARBA00047400"/>
    </source>
</evidence>
<evidence type="ECO:0000256" key="4">
    <source>
        <dbReference type="ARBA" id="ARBA00023002"/>
    </source>
</evidence>
<evidence type="ECO:0000256" key="2">
    <source>
        <dbReference type="ARBA" id="ARBA00006484"/>
    </source>
</evidence>
<accession>A0A848KUF7</accession>
<evidence type="ECO:0000256" key="1">
    <source>
        <dbReference type="ARBA" id="ARBA00004191"/>
    </source>
</evidence>
<comment type="subcellular location">
    <subcellularLocation>
        <location evidence="1">Secreted</location>
        <location evidence="1">Cell wall</location>
    </subcellularLocation>
</comment>
<keyword evidence="8" id="KW-1185">Reference proteome</keyword>
<dbReference type="GO" id="GO:0004316">
    <property type="term" value="F:3-oxoacyl-[acyl-carrier-protein] reductase (NADPH) activity"/>
    <property type="evidence" value="ECO:0007669"/>
    <property type="project" value="UniProtKB-EC"/>
</dbReference>
<dbReference type="InterPro" id="IPR050259">
    <property type="entry name" value="SDR"/>
</dbReference>
<dbReference type="AlphaFoldDB" id="A0A848KUF7"/>
<dbReference type="InterPro" id="IPR036291">
    <property type="entry name" value="NAD(P)-bd_dom_sf"/>
</dbReference>
<dbReference type="FunFam" id="3.40.50.720:FF:000173">
    <property type="entry name" value="3-oxoacyl-[acyl-carrier protein] reductase"/>
    <property type="match status" value="1"/>
</dbReference>
<keyword evidence="3" id="KW-0964">Secreted</keyword>
<dbReference type="EMBL" id="JABBNB010000013">
    <property type="protein sequence ID" value="NMO02326.1"/>
    <property type="molecule type" value="Genomic_DNA"/>
</dbReference>
<gene>
    <name evidence="7" type="ORF">HH308_13995</name>
</gene>
<name>A0A848KUF7_9ACTN</name>
<dbReference type="PANTHER" id="PTHR42879:SF2">
    <property type="entry name" value="3-OXOACYL-[ACYL-CARRIER-PROTEIN] REDUCTASE FABG"/>
    <property type="match status" value="1"/>
</dbReference>
<dbReference type="RefSeq" id="WP_170194832.1">
    <property type="nucleotide sequence ID" value="NZ_JABBNB010000013.1"/>
</dbReference>
<evidence type="ECO:0000256" key="5">
    <source>
        <dbReference type="ARBA" id="ARBA00040781"/>
    </source>
</evidence>
<keyword evidence="4" id="KW-0560">Oxidoreductase</keyword>
<dbReference type="PANTHER" id="PTHR42879">
    <property type="entry name" value="3-OXOACYL-(ACYL-CARRIER-PROTEIN) REDUCTASE"/>
    <property type="match status" value="1"/>
</dbReference>
<dbReference type="Pfam" id="PF13561">
    <property type="entry name" value="adh_short_C2"/>
    <property type="match status" value="1"/>
</dbReference>
<sequence length="246" mass="24864">MSASPLAIVTGAAAGLGAACARALAGDGFALCLLDRNESGLDAVAAELRESGSEVDVRVLDLLDADAVTSAIADHPGRDRLKALVNVAGLVQLGKVDTVSLADWDRLVGVKLRGDFVTCKAAIPVMAANGGGSIVNISSMSGRTKSVATAVNYVASNAGVIGLTMTLGAQNAPDGVRVNCIAPGMMQTPMLGAFSPEQLAGIEKAIPMGRFADPAEVASVASFLVSDKASYITGETINVNGGMFTI</sequence>
<evidence type="ECO:0000313" key="7">
    <source>
        <dbReference type="EMBL" id="NMO02326.1"/>
    </source>
</evidence>
<comment type="catalytic activity">
    <reaction evidence="6">
        <text>a (3R)-hydroxyacyl-[ACP] + NADP(+) = a 3-oxoacyl-[ACP] + NADPH + H(+)</text>
        <dbReference type="Rhea" id="RHEA:17397"/>
        <dbReference type="Rhea" id="RHEA-COMP:9916"/>
        <dbReference type="Rhea" id="RHEA-COMP:9945"/>
        <dbReference type="ChEBI" id="CHEBI:15378"/>
        <dbReference type="ChEBI" id="CHEBI:57783"/>
        <dbReference type="ChEBI" id="CHEBI:58349"/>
        <dbReference type="ChEBI" id="CHEBI:78776"/>
        <dbReference type="ChEBI" id="CHEBI:78827"/>
        <dbReference type="EC" id="1.1.1.100"/>
    </reaction>
    <physiologicalReaction direction="right-to-left" evidence="6">
        <dbReference type="Rhea" id="RHEA:17399"/>
    </physiologicalReaction>
</comment>
<evidence type="ECO:0000256" key="3">
    <source>
        <dbReference type="ARBA" id="ARBA00022512"/>
    </source>
</evidence>
<dbReference type="Gene3D" id="3.40.50.720">
    <property type="entry name" value="NAD(P)-binding Rossmann-like Domain"/>
    <property type="match status" value="1"/>
</dbReference>
<dbReference type="SUPFAM" id="SSF51735">
    <property type="entry name" value="NAD(P)-binding Rossmann-fold domains"/>
    <property type="match status" value="1"/>
</dbReference>
<dbReference type="Proteomes" id="UP000550729">
    <property type="component" value="Unassembled WGS sequence"/>
</dbReference>
<evidence type="ECO:0000313" key="8">
    <source>
        <dbReference type="Proteomes" id="UP000550729"/>
    </source>
</evidence>
<comment type="caution">
    <text evidence="7">The sequence shown here is derived from an EMBL/GenBank/DDBJ whole genome shotgun (WGS) entry which is preliminary data.</text>
</comment>
<keyword evidence="3" id="KW-0134">Cell wall</keyword>
<reference evidence="7 8" key="1">
    <citation type="submission" date="2020-04" db="EMBL/GenBank/DDBJ databases">
        <title>Gordonia sp. nov. TBRC 11910.</title>
        <authorList>
            <person name="Suriyachadkun C."/>
        </authorList>
    </citation>
    <scope>NUCLEOTIDE SEQUENCE [LARGE SCALE GENOMIC DNA]</scope>
    <source>
        <strain evidence="7 8">TBRC 11910</strain>
    </source>
</reference>
<comment type="similarity">
    <text evidence="2">Belongs to the short-chain dehydrogenases/reductases (SDR) family.</text>
</comment>
<dbReference type="PRINTS" id="PR00081">
    <property type="entry name" value="GDHRDH"/>
</dbReference>
<dbReference type="InterPro" id="IPR002347">
    <property type="entry name" value="SDR_fam"/>
</dbReference>
<proteinExistence type="inferred from homology"/>